<dbReference type="PANTHER" id="PTHR44757">
    <property type="entry name" value="DIGUANYLATE CYCLASE DGCP"/>
    <property type="match status" value="1"/>
</dbReference>
<dbReference type="AlphaFoldDB" id="A0A650GCV7"/>
<dbReference type="InterPro" id="IPR001633">
    <property type="entry name" value="EAL_dom"/>
</dbReference>
<dbReference type="NCBIfam" id="TIGR00229">
    <property type="entry name" value="sensory_box"/>
    <property type="match status" value="2"/>
</dbReference>
<keyword evidence="2" id="KW-0973">c-di-GMP</keyword>
<dbReference type="Gene3D" id="6.10.340.10">
    <property type="match status" value="1"/>
</dbReference>
<proteinExistence type="predicted"/>
<dbReference type="CDD" id="cd01949">
    <property type="entry name" value="GGDEF"/>
    <property type="match status" value="1"/>
</dbReference>
<dbReference type="Gene3D" id="3.30.70.270">
    <property type="match status" value="1"/>
</dbReference>
<dbReference type="Pfam" id="PF08447">
    <property type="entry name" value="PAS_3"/>
    <property type="match status" value="1"/>
</dbReference>
<dbReference type="OrthoDB" id="9813913at2"/>
<dbReference type="SMART" id="SM00304">
    <property type="entry name" value="HAMP"/>
    <property type="match status" value="1"/>
</dbReference>
<dbReference type="Pfam" id="PF00672">
    <property type="entry name" value="HAMP"/>
    <property type="match status" value="1"/>
</dbReference>
<dbReference type="EMBL" id="CP018889">
    <property type="protein sequence ID" value="QGX04124.1"/>
    <property type="molecule type" value="Genomic_DNA"/>
</dbReference>
<dbReference type="InterPro" id="IPR035965">
    <property type="entry name" value="PAS-like_dom_sf"/>
</dbReference>
<dbReference type="CDD" id="cd00130">
    <property type="entry name" value="PAS"/>
    <property type="match status" value="2"/>
</dbReference>
<evidence type="ECO:0000256" key="2">
    <source>
        <dbReference type="ARBA" id="ARBA00022636"/>
    </source>
</evidence>
<dbReference type="InterPro" id="IPR013655">
    <property type="entry name" value="PAS_fold_3"/>
</dbReference>
<dbReference type="Gene3D" id="3.30.450.20">
    <property type="entry name" value="PAS domain"/>
    <property type="match status" value="2"/>
</dbReference>
<protein>
    <recommendedName>
        <fullName evidence="1">cyclic-guanylate-specific phosphodiesterase</fullName>
        <ecNumber evidence="1">3.1.4.52</ecNumber>
    </recommendedName>
</protein>
<dbReference type="Pfam" id="PF00563">
    <property type="entry name" value="EAL"/>
    <property type="match status" value="1"/>
</dbReference>
<dbReference type="CDD" id="cd06225">
    <property type="entry name" value="HAMP"/>
    <property type="match status" value="1"/>
</dbReference>
<evidence type="ECO:0000259" key="4">
    <source>
        <dbReference type="PROSITE" id="PS50112"/>
    </source>
</evidence>
<evidence type="ECO:0000259" key="5">
    <source>
        <dbReference type="PROSITE" id="PS50113"/>
    </source>
</evidence>
<dbReference type="SUPFAM" id="SSF55073">
    <property type="entry name" value="Nucleotide cyclase"/>
    <property type="match status" value="1"/>
</dbReference>
<feature type="transmembrane region" description="Helical" evidence="3">
    <location>
        <begin position="15"/>
        <end position="35"/>
    </location>
</feature>
<keyword evidence="3" id="KW-1133">Transmembrane helix</keyword>
<accession>A0A650GCV7</accession>
<dbReference type="SMART" id="SM00267">
    <property type="entry name" value="GGDEF"/>
    <property type="match status" value="1"/>
</dbReference>
<dbReference type="PROSITE" id="PS50887">
    <property type="entry name" value="GGDEF"/>
    <property type="match status" value="1"/>
</dbReference>
<feature type="domain" description="PAS" evidence="4">
    <location>
        <begin position="255"/>
        <end position="298"/>
    </location>
</feature>
<dbReference type="SMART" id="SM00091">
    <property type="entry name" value="PAS"/>
    <property type="match status" value="2"/>
</dbReference>
<dbReference type="PANTHER" id="PTHR44757:SF2">
    <property type="entry name" value="BIOFILM ARCHITECTURE MAINTENANCE PROTEIN MBAA"/>
    <property type="match status" value="1"/>
</dbReference>
<evidence type="ECO:0000259" key="8">
    <source>
        <dbReference type="PROSITE" id="PS50887"/>
    </source>
</evidence>
<dbReference type="PROSITE" id="PS50112">
    <property type="entry name" value="PAS"/>
    <property type="match status" value="2"/>
</dbReference>
<dbReference type="Proteomes" id="UP000234271">
    <property type="component" value="Chromosome"/>
</dbReference>
<dbReference type="InterPro" id="IPR000700">
    <property type="entry name" value="PAS-assoc_C"/>
</dbReference>
<dbReference type="Gene3D" id="2.10.70.100">
    <property type="match status" value="1"/>
</dbReference>
<feature type="transmembrane region" description="Helical" evidence="3">
    <location>
        <begin position="47"/>
        <end position="69"/>
    </location>
</feature>
<dbReference type="InterPro" id="IPR001610">
    <property type="entry name" value="PAC"/>
</dbReference>
<dbReference type="InterPro" id="IPR043128">
    <property type="entry name" value="Rev_trsase/Diguanyl_cyclase"/>
</dbReference>
<gene>
    <name evidence="9" type="ORF">BLE401_09375</name>
</gene>
<dbReference type="SUPFAM" id="SSF158472">
    <property type="entry name" value="HAMP domain-like"/>
    <property type="match status" value="1"/>
</dbReference>
<dbReference type="InterPro" id="IPR029787">
    <property type="entry name" value="Nucleotide_cyclase"/>
</dbReference>
<dbReference type="GO" id="GO:0071111">
    <property type="term" value="F:cyclic-guanylate-specific phosphodiesterase activity"/>
    <property type="evidence" value="ECO:0007669"/>
    <property type="project" value="UniProtKB-EC"/>
</dbReference>
<dbReference type="SUPFAM" id="SSF55785">
    <property type="entry name" value="PYP-like sensor domain (PAS domain)"/>
    <property type="match status" value="2"/>
</dbReference>
<evidence type="ECO:0000259" key="6">
    <source>
        <dbReference type="PROSITE" id="PS50883"/>
    </source>
</evidence>
<dbReference type="PROSITE" id="PS50885">
    <property type="entry name" value="HAMP"/>
    <property type="match status" value="1"/>
</dbReference>
<dbReference type="Pfam" id="PF13426">
    <property type="entry name" value="PAS_9"/>
    <property type="match status" value="1"/>
</dbReference>
<reference evidence="10" key="1">
    <citation type="submission" date="2016-12" db="EMBL/GenBank/DDBJ databases">
        <title>Complete Genome Sequence of Beggiatoa leptomitiformis D-401.</title>
        <authorList>
            <person name="Fomenkov A."/>
            <person name="Vincze T."/>
            <person name="Grabovich M."/>
            <person name="Anton B.P."/>
            <person name="Dubinina G."/>
            <person name="Orlova M."/>
            <person name="Belousova E."/>
            <person name="Roberts R.J."/>
        </authorList>
    </citation>
    <scope>NUCLEOTIDE SEQUENCE [LARGE SCALE GENOMIC DNA]</scope>
    <source>
        <strain evidence="10">D-401</strain>
    </source>
</reference>
<keyword evidence="3" id="KW-0812">Transmembrane</keyword>
<feature type="domain" description="PAC" evidence="5">
    <location>
        <begin position="202"/>
        <end position="254"/>
    </location>
</feature>
<dbReference type="PROSITE" id="PS50883">
    <property type="entry name" value="EAL"/>
    <property type="match status" value="1"/>
</dbReference>
<dbReference type="FunFam" id="3.20.20.450:FF:000001">
    <property type="entry name" value="Cyclic di-GMP phosphodiesterase yahA"/>
    <property type="match status" value="1"/>
</dbReference>
<keyword evidence="3" id="KW-0472">Membrane</keyword>
<dbReference type="SMART" id="SM00052">
    <property type="entry name" value="EAL"/>
    <property type="match status" value="1"/>
</dbReference>
<dbReference type="InterPro" id="IPR035919">
    <property type="entry name" value="EAL_sf"/>
</dbReference>
<dbReference type="Gene3D" id="3.20.20.450">
    <property type="entry name" value="EAL domain"/>
    <property type="match status" value="1"/>
</dbReference>
<evidence type="ECO:0000256" key="3">
    <source>
        <dbReference type="SAM" id="Phobius"/>
    </source>
</evidence>
<dbReference type="EC" id="3.1.4.52" evidence="1"/>
<feature type="domain" description="PAC" evidence="5">
    <location>
        <begin position="330"/>
        <end position="382"/>
    </location>
</feature>
<dbReference type="InterPro" id="IPR000014">
    <property type="entry name" value="PAS"/>
</dbReference>
<dbReference type="InterPro" id="IPR052155">
    <property type="entry name" value="Biofilm_reg_signaling"/>
</dbReference>
<sequence length="835" mass="95682">MLQRANFLTHYIRNVPTYVVLVAPPIVLLSIFVFLKTWLIVNRQETLELVLIILLFLGIVFSTFLGIIINQLITHPIRRLNQAASEIAQGHLEKRVPVTGMRELATLAEAFNVMAAQLEDSFLTLAQRESRLQEAQRLAHIGYWERNLVTETALWSDELYRIFGLSPTDSLTKEGFLQCVHPEDHWHVEQAIYLTIHQQQPYDVEYRLIRPTGEVRHVHTLGRVVYDQHDKPLYLIGSTQDITQQKQAEIALREAEARYRSIFENALEGIFQSSLDGHYIAVNPALARIYGYTSPDALMSQLTNIAKQLYVNPQRRIEFIQALQKSDEIIDFESDVYKVDGTIIWISEYVRACRDTQGRLLYYEGIVTDITERKRTEEQLKRYAYHDVLTGLPNRVKFIEALQQAINHRQQDSNYTFAVLFLDLDRFKLVNDSLGHLIGDKLLIEVSNRLKDCVHAHDIIARFGGDEFLVLLTNIKSQQEVSRTARRIYQLLTQPFMIDNQEVFTSTSIGIALSTLGGTEPSDFLRNADLALFQAKSQGMGRYEIFNTNMHTKSLARLQLETDLRRSLERQEFEVYYQPIIHLESQQICGFEALLRWQHPTRGMISPLEFIPLAEETGLITTIGCWVLYQACTQVKIWQAEFPQLYPLTMSVNLSAKQFLQPNLLDQIEQTIIATNCERTHLKLELTESVLMNNAVTISQTLTQIRQLGMQLSIDDFGTGYSSLSYLHRFPLNTLKIDRSFISTLAGSNEHLAIVQTIITLAHNLNMDVTAEGVETPEQMAILRELKCEQAQGYLFAKPMNVKDTNLLLEHAHQTALLGKPMQWGFSSETPLSIV</sequence>
<dbReference type="SMART" id="SM00086">
    <property type="entry name" value="PAC"/>
    <property type="match status" value="2"/>
</dbReference>
<feature type="domain" description="PAS" evidence="4">
    <location>
        <begin position="155"/>
        <end position="199"/>
    </location>
</feature>
<keyword evidence="10" id="KW-1185">Reference proteome</keyword>
<feature type="domain" description="EAL" evidence="6">
    <location>
        <begin position="557"/>
        <end position="813"/>
    </location>
</feature>
<dbReference type="InterPro" id="IPR000160">
    <property type="entry name" value="GGDEF_dom"/>
</dbReference>
<dbReference type="InterPro" id="IPR003660">
    <property type="entry name" value="HAMP_dom"/>
</dbReference>
<dbReference type="PROSITE" id="PS50113">
    <property type="entry name" value="PAC"/>
    <property type="match status" value="2"/>
</dbReference>
<evidence type="ECO:0000256" key="1">
    <source>
        <dbReference type="ARBA" id="ARBA00012282"/>
    </source>
</evidence>
<evidence type="ECO:0000259" key="7">
    <source>
        <dbReference type="PROSITE" id="PS50885"/>
    </source>
</evidence>
<dbReference type="NCBIfam" id="TIGR00254">
    <property type="entry name" value="GGDEF"/>
    <property type="match status" value="1"/>
</dbReference>
<feature type="domain" description="HAMP" evidence="7">
    <location>
        <begin position="71"/>
        <end position="123"/>
    </location>
</feature>
<evidence type="ECO:0000313" key="9">
    <source>
        <dbReference type="EMBL" id="QGX04124.1"/>
    </source>
</evidence>
<dbReference type="SUPFAM" id="SSF141868">
    <property type="entry name" value="EAL domain-like"/>
    <property type="match status" value="1"/>
</dbReference>
<evidence type="ECO:0000313" key="10">
    <source>
        <dbReference type="Proteomes" id="UP000234271"/>
    </source>
</evidence>
<name>A0A650GCV7_9GAMM</name>
<dbReference type="GO" id="GO:0007165">
    <property type="term" value="P:signal transduction"/>
    <property type="evidence" value="ECO:0007669"/>
    <property type="project" value="InterPro"/>
</dbReference>
<dbReference type="CDD" id="cd01948">
    <property type="entry name" value="EAL"/>
    <property type="match status" value="1"/>
</dbReference>
<dbReference type="Pfam" id="PF00990">
    <property type="entry name" value="GGDEF"/>
    <property type="match status" value="1"/>
</dbReference>
<feature type="domain" description="GGDEF" evidence="8">
    <location>
        <begin position="415"/>
        <end position="548"/>
    </location>
</feature>
<dbReference type="RefSeq" id="WP_083991543.1">
    <property type="nucleotide sequence ID" value="NZ_CP012373.2"/>
</dbReference>
<dbReference type="GO" id="GO:0016020">
    <property type="term" value="C:membrane"/>
    <property type="evidence" value="ECO:0007669"/>
    <property type="project" value="InterPro"/>
</dbReference>
<organism evidence="9 10">
    <name type="scientific">Beggiatoa leptomitoformis</name>
    <dbReference type="NCBI Taxonomy" id="288004"/>
    <lineage>
        <taxon>Bacteria</taxon>
        <taxon>Pseudomonadati</taxon>
        <taxon>Pseudomonadota</taxon>
        <taxon>Gammaproteobacteria</taxon>
        <taxon>Thiotrichales</taxon>
        <taxon>Thiotrichaceae</taxon>
        <taxon>Beggiatoa</taxon>
    </lineage>
</organism>